<protein>
    <submittedName>
        <fullName evidence="1">Spore protease YyaC</fullName>
    </submittedName>
</protein>
<dbReference type="SUPFAM" id="SSF53163">
    <property type="entry name" value="HybD-like"/>
    <property type="match status" value="1"/>
</dbReference>
<dbReference type="InterPro" id="IPR023430">
    <property type="entry name" value="Pept_HybD-like_dom_sf"/>
</dbReference>
<dbReference type="Pfam" id="PF06866">
    <property type="entry name" value="DUF1256"/>
    <property type="match status" value="1"/>
</dbReference>
<dbReference type="Proteomes" id="UP000429595">
    <property type="component" value="Unassembled WGS sequence"/>
</dbReference>
<keyword evidence="1" id="KW-0378">Hydrolase</keyword>
<sequence length="199" mass="22609">MWPFQRKKKSEVKAKRAYYLAAKENTEEREIDVMASKVRWALQHSFNKEIIFLCIGSDRSTGDSLGPIIGSMLKEKQFPYPIYGTLEEPVHALNLEKVLKEIYKTYEEPIVFGIDACLGDEKQIGYILFKEEPFIPGNALNKALPKVGDFHMRAIVNYLDPISPAQSLNNTRLYEVVSLAKIITKIITRATVVEHSSSS</sequence>
<gene>
    <name evidence="1" type="primary">yyaC</name>
    <name evidence="1" type="ORF">F9802_13895</name>
</gene>
<dbReference type="AlphaFoldDB" id="A0A6I1FHW8"/>
<dbReference type="GO" id="GO:0006508">
    <property type="term" value="P:proteolysis"/>
    <property type="evidence" value="ECO:0007669"/>
    <property type="project" value="UniProtKB-KW"/>
</dbReference>
<comment type="caution">
    <text evidence="1">The sequence shown here is derived from an EMBL/GenBank/DDBJ whole genome shotgun (WGS) entry which is preliminary data.</text>
</comment>
<dbReference type="EMBL" id="WEIO01000008">
    <property type="protein sequence ID" value="KAB7705663.1"/>
    <property type="molecule type" value="Genomic_DNA"/>
</dbReference>
<keyword evidence="2" id="KW-1185">Reference proteome</keyword>
<evidence type="ECO:0000313" key="2">
    <source>
        <dbReference type="Proteomes" id="UP000429595"/>
    </source>
</evidence>
<accession>A0A6I1FHW8</accession>
<evidence type="ECO:0000313" key="1">
    <source>
        <dbReference type="EMBL" id="KAB7705663.1"/>
    </source>
</evidence>
<dbReference type="GO" id="GO:0008233">
    <property type="term" value="F:peptidase activity"/>
    <property type="evidence" value="ECO:0007669"/>
    <property type="project" value="UniProtKB-KW"/>
</dbReference>
<organism evidence="1 2">
    <name type="scientific">Bacillus aerolatus</name>
    <dbReference type="NCBI Taxonomy" id="2653354"/>
    <lineage>
        <taxon>Bacteria</taxon>
        <taxon>Bacillati</taxon>
        <taxon>Bacillota</taxon>
        <taxon>Bacilli</taxon>
        <taxon>Bacillales</taxon>
        <taxon>Bacillaceae</taxon>
        <taxon>Bacillus</taxon>
    </lineage>
</organism>
<dbReference type="InterPro" id="IPR009665">
    <property type="entry name" value="YyaC"/>
</dbReference>
<name>A0A6I1FHW8_9BACI</name>
<reference evidence="1 2" key="1">
    <citation type="submission" date="2019-10" db="EMBL/GenBank/DDBJ databases">
        <title>Bacillus aerolatum sp. nov., isolated from bioaerosol of sport playgrounds.</title>
        <authorList>
            <person name="Chen P."/>
            <person name="Zhang G."/>
        </authorList>
    </citation>
    <scope>NUCLEOTIDE SEQUENCE [LARGE SCALE GENOMIC DNA]</scope>
    <source>
        <strain evidence="1 2">CX253</strain>
    </source>
</reference>
<keyword evidence="1" id="KW-0645">Protease</keyword>
<dbReference type="NCBIfam" id="TIGR02841">
    <property type="entry name" value="spore_YyaC"/>
    <property type="match status" value="1"/>
</dbReference>
<proteinExistence type="predicted"/>